<dbReference type="EMBL" id="PVUE01000008">
    <property type="protein sequence ID" value="PRZ41681.1"/>
    <property type="molecule type" value="Genomic_DNA"/>
</dbReference>
<proteinExistence type="inferred from homology"/>
<dbReference type="NCBIfam" id="TIGR01411">
    <property type="entry name" value="tatAE"/>
    <property type="match status" value="1"/>
</dbReference>
<dbReference type="Pfam" id="PF02416">
    <property type="entry name" value="TatA_B_E"/>
    <property type="match status" value="1"/>
</dbReference>
<evidence type="ECO:0000256" key="4">
    <source>
        <dbReference type="ARBA" id="ARBA00022692"/>
    </source>
</evidence>
<dbReference type="InterPro" id="IPR003369">
    <property type="entry name" value="TatA/B/E"/>
</dbReference>
<dbReference type="Proteomes" id="UP000237752">
    <property type="component" value="Unassembled WGS sequence"/>
</dbReference>
<evidence type="ECO:0000313" key="11">
    <source>
        <dbReference type="Proteomes" id="UP000237752"/>
    </source>
</evidence>
<comment type="subunit">
    <text evidence="9">The Tat system comprises two distinct complexes: a TatABC complex, containing multiple copies of TatA, TatB and TatC subunits, and a separate TatA complex, containing only TatA subunits. Substrates initially bind to the TatABC complex, which probably triggers association of the separate TatA complex to form the active translocon.</text>
</comment>
<name>A0A2T0ZZA0_9ACTN</name>
<keyword evidence="4 9" id="KW-0812">Transmembrane</keyword>
<gene>
    <name evidence="9" type="primary">tatA</name>
    <name evidence="10" type="ORF">CLV47_10840</name>
</gene>
<evidence type="ECO:0000256" key="2">
    <source>
        <dbReference type="ARBA" id="ARBA00022448"/>
    </source>
</evidence>
<comment type="caution">
    <text evidence="10">The sequence shown here is derived from an EMBL/GenBank/DDBJ whole genome shotgun (WGS) entry which is preliminary data.</text>
</comment>
<evidence type="ECO:0000256" key="7">
    <source>
        <dbReference type="ARBA" id="ARBA00023010"/>
    </source>
</evidence>
<comment type="subcellular location">
    <subcellularLocation>
        <location evidence="1 9">Cell membrane</location>
        <topology evidence="1 9">Single-pass membrane protein</topology>
    </subcellularLocation>
</comment>
<keyword evidence="6 9" id="KW-1133">Transmembrane helix</keyword>
<evidence type="ECO:0000256" key="6">
    <source>
        <dbReference type="ARBA" id="ARBA00022989"/>
    </source>
</evidence>
<comment type="function">
    <text evidence="9">Part of the twin-arginine translocation (Tat) system that transports large folded proteins containing a characteristic twin-arginine motif in their signal peptide across membranes. TatA could form the protein-conducting channel of the Tat system.</text>
</comment>
<dbReference type="GO" id="GO:0033281">
    <property type="term" value="C:TAT protein transport complex"/>
    <property type="evidence" value="ECO:0007669"/>
    <property type="project" value="UniProtKB-UniRule"/>
</dbReference>
<dbReference type="HAMAP" id="MF_00236">
    <property type="entry name" value="TatA_E"/>
    <property type="match status" value="1"/>
</dbReference>
<reference evidence="10 11" key="1">
    <citation type="submission" date="2018-03" db="EMBL/GenBank/DDBJ databases">
        <title>Genomic Encyclopedia of Archaeal and Bacterial Type Strains, Phase II (KMG-II): from individual species to whole genera.</title>
        <authorList>
            <person name="Goeker M."/>
        </authorList>
    </citation>
    <scope>NUCLEOTIDE SEQUENCE [LARGE SCALE GENOMIC DNA]</scope>
    <source>
        <strain evidence="10 11">DSM 100065</strain>
    </source>
</reference>
<dbReference type="GO" id="GO:0043953">
    <property type="term" value="P:protein transport by the Tat complex"/>
    <property type="evidence" value="ECO:0007669"/>
    <property type="project" value="UniProtKB-UniRule"/>
</dbReference>
<evidence type="ECO:0000256" key="9">
    <source>
        <dbReference type="HAMAP-Rule" id="MF_00236"/>
    </source>
</evidence>
<dbReference type="AlphaFoldDB" id="A0A2T0ZZA0"/>
<dbReference type="PANTHER" id="PTHR42982">
    <property type="entry name" value="SEC-INDEPENDENT PROTEIN TRANSLOCASE PROTEIN TATA"/>
    <property type="match status" value="1"/>
</dbReference>
<accession>A0A2T0ZZA0</accession>
<evidence type="ECO:0000313" key="10">
    <source>
        <dbReference type="EMBL" id="PRZ41681.1"/>
    </source>
</evidence>
<dbReference type="PANTHER" id="PTHR42982:SF8">
    <property type="entry name" value="SEC-INDEPENDENT PROTEIN TRANSLOCASE PROTEIN TATA"/>
    <property type="match status" value="1"/>
</dbReference>
<evidence type="ECO:0000256" key="1">
    <source>
        <dbReference type="ARBA" id="ARBA00004162"/>
    </source>
</evidence>
<keyword evidence="8 9" id="KW-0472">Membrane</keyword>
<keyword evidence="11" id="KW-1185">Reference proteome</keyword>
<evidence type="ECO:0000256" key="3">
    <source>
        <dbReference type="ARBA" id="ARBA00022475"/>
    </source>
</evidence>
<protein>
    <recommendedName>
        <fullName evidence="9">Sec-independent protein translocase protein TatA</fullName>
    </recommendedName>
</protein>
<dbReference type="NCBIfam" id="NF001854">
    <property type="entry name" value="PRK00575.1"/>
    <property type="match status" value="1"/>
</dbReference>
<feature type="transmembrane region" description="Helical" evidence="9">
    <location>
        <begin position="36"/>
        <end position="54"/>
    </location>
</feature>
<evidence type="ECO:0000256" key="8">
    <source>
        <dbReference type="ARBA" id="ARBA00023136"/>
    </source>
</evidence>
<keyword evidence="7 9" id="KW-0811">Translocation</keyword>
<keyword evidence="3 9" id="KW-1003">Cell membrane</keyword>
<dbReference type="RefSeq" id="WP_238145324.1">
    <property type="nucleotide sequence ID" value="NZ_PVUE01000008.1"/>
</dbReference>
<dbReference type="GO" id="GO:0008320">
    <property type="term" value="F:protein transmembrane transporter activity"/>
    <property type="evidence" value="ECO:0007669"/>
    <property type="project" value="UniProtKB-UniRule"/>
</dbReference>
<evidence type="ECO:0000256" key="5">
    <source>
        <dbReference type="ARBA" id="ARBA00022927"/>
    </source>
</evidence>
<sequence length="89" mass="9851">MIELRDVRQSVTLCGETREPKRGSDGATLEDQMGEFSPWHLLIVAAVFVLLFGAKRLPDAARSLGRSIRILQSELHADDSKPQPAEPQP</sequence>
<dbReference type="Gene3D" id="1.20.5.3310">
    <property type="match status" value="1"/>
</dbReference>
<comment type="similarity">
    <text evidence="9">Belongs to the TatA/E family.</text>
</comment>
<keyword evidence="5 9" id="KW-0653">Protein transport</keyword>
<dbReference type="InterPro" id="IPR006312">
    <property type="entry name" value="TatA/E"/>
</dbReference>
<keyword evidence="2 9" id="KW-0813">Transport</keyword>
<organism evidence="10 11">
    <name type="scientific">Antricoccus suffuscus</name>
    <dbReference type="NCBI Taxonomy" id="1629062"/>
    <lineage>
        <taxon>Bacteria</taxon>
        <taxon>Bacillati</taxon>
        <taxon>Actinomycetota</taxon>
        <taxon>Actinomycetes</taxon>
        <taxon>Geodermatophilales</taxon>
        <taxon>Antricoccaceae</taxon>
        <taxon>Antricoccus</taxon>
    </lineage>
</organism>